<dbReference type="InterPro" id="IPR013718">
    <property type="entry name" value="COQ9_C"/>
</dbReference>
<dbReference type="PANTHER" id="PTHR21427">
    <property type="entry name" value="UBIQUINONE BIOSYNTHESIS PROTEIN COQ9, MITOCHONDRIAL"/>
    <property type="match status" value="1"/>
</dbReference>
<dbReference type="FunFam" id="1.10.357.10:FF:000004">
    <property type="entry name" value="Ubiquinone biosynthesis protein COQ9, mitochondrial"/>
    <property type="match status" value="1"/>
</dbReference>
<name>A0AAN9RA12_CANGL</name>
<evidence type="ECO:0000256" key="6">
    <source>
        <dbReference type="ARBA" id="ARBA00023121"/>
    </source>
</evidence>
<evidence type="ECO:0000256" key="2">
    <source>
        <dbReference type="ARBA" id="ARBA00004749"/>
    </source>
</evidence>
<comment type="similarity">
    <text evidence="3 8">Belongs to the COQ9 family.</text>
</comment>
<dbReference type="EMBL" id="JAYMYQ010000001">
    <property type="protein sequence ID" value="KAK7363319.1"/>
    <property type="molecule type" value="Genomic_DNA"/>
</dbReference>
<evidence type="ECO:0000256" key="3">
    <source>
        <dbReference type="ARBA" id="ARBA00010766"/>
    </source>
</evidence>
<sequence>MYRTAAKRLLCGARYYNVNTRLRFRTPQTLTASSRFSTPESQPFSNPHSNDPIIPVTTTETPNFSDSDSSSSSSTTEDAPRYETPTPGAKYEDQKARVLHASLPHVIKLGWTEAALIAGARDVGLSPSIVGSLSRKEAALIEFFMDECLQRLVDKIDSDKSLKNLTPSDCISKLIRFRLEMQAPYISTWPQALSIQAQPANVPTSFKQRAMLMDEIWHAAGDNASDIDWYAKRTILGGIYSTTEIYMLTDSSPDFRDTWAFLDARVKDAFDLKKTIQEAQYLAEAVTAGLGNSFQGFVGKVFRR</sequence>
<keyword evidence="5" id="KW-0809">Transit peptide</keyword>
<evidence type="ECO:0000256" key="9">
    <source>
        <dbReference type="SAM" id="MobiDB-lite"/>
    </source>
</evidence>
<evidence type="ECO:0000256" key="4">
    <source>
        <dbReference type="ARBA" id="ARBA00022688"/>
    </source>
</evidence>
<dbReference type="AlphaFoldDB" id="A0AAN9RA12"/>
<dbReference type="NCBIfam" id="TIGR02396">
    <property type="entry name" value="diverge_rpsU"/>
    <property type="match status" value="1"/>
</dbReference>
<keyword evidence="4 8" id="KW-0831">Ubiquinone biosynthesis</keyword>
<dbReference type="PANTHER" id="PTHR21427:SF19">
    <property type="entry name" value="UBIQUINONE BIOSYNTHESIS PROTEIN COQ9, MITOCHONDRIAL"/>
    <property type="match status" value="1"/>
</dbReference>
<comment type="function">
    <text evidence="8">Membrane-associated protein that warps the membrane surface to access and bind aromatic isoprenes with high specificity, including ubiquinone (CoQ) isoprene intermediates and presents them directly to Coq7, therefore facilitating the Coq7-mediated hydroxylase step. Participates in the biosynthesis of coenzyme Q, also named ubiquinone, an essential lipid-soluble electron transporter for aerobic cellular respiration.</text>
</comment>
<dbReference type="GO" id="GO:0005743">
    <property type="term" value="C:mitochondrial inner membrane"/>
    <property type="evidence" value="ECO:0007669"/>
    <property type="project" value="TreeGrafter"/>
</dbReference>
<evidence type="ECO:0000256" key="5">
    <source>
        <dbReference type="ARBA" id="ARBA00022946"/>
    </source>
</evidence>
<dbReference type="Pfam" id="PF08511">
    <property type="entry name" value="COQ9"/>
    <property type="match status" value="1"/>
</dbReference>
<evidence type="ECO:0000259" key="10">
    <source>
        <dbReference type="Pfam" id="PF08511"/>
    </source>
</evidence>
<comment type="subcellular location">
    <subcellularLocation>
        <location evidence="1 8">Mitochondrion</location>
    </subcellularLocation>
</comment>
<accession>A0AAN9RA12</accession>
<dbReference type="Gene3D" id="1.10.357.10">
    <property type="entry name" value="Tetracycline Repressor, domain 2"/>
    <property type="match status" value="1"/>
</dbReference>
<feature type="compositionally biased region" description="Low complexity" evidence="9">
    <location>
        <begin position="65"/>
        <end position="74"/>
    </location>
</feature>
<gene>
    <name evidence="11" type="ORF">VNO77_05458</name>
</gene>
<dbReference type="InterPro" id="IPR012762">
    <property type="entry name" value="Ubiq_biosynth_COQ9"/>
</dbReference>
<feature type="domain" description="COQ9 C-terminal" evidence="10">
    <location>
        <begin position="202"/>
        <end position="272"/>
    </location>
</feature>
<reference evidence="11 12" key="1">
    <citation type="submission" date="2024-01" db="EMBL/GenBank/DDBJ databases">
        <title>The genomes of 5 underutilized Papilionoideae crops provide insights into root nodulation and disease resistanc.</title>
        <authorList>
            <person name="Jiang F."/>
        </authorList>
    </citation>
    <scope>NUCLEOTIDE SEQUENCE [LARGE SCALE GENOMIC DNA]</scope>
    <source>
        <strain evidence="11">LVBAO_FW01</strain>
        <tissue evidence="11">Leaves</tissue>
    </source>
</reference>
<dbReference type="Proteomes" id="UP001367508">
    <property type="component" value="Unassembled WGS sequence"/>
</dbReference>
<evidence type="ECO:0000256" key="8">
    <source>
        <dbReference type="RuleBase" id="RU366063"/>
    </source>
</evidence>
<evidence type="ECO:0000256" key="1">
    <source>
        <dbReference type="ARBA" id="ARBA00004173"/>
    </source>
</evidence>
<organism evidence="11 12">
    <name type="scientific">Canavalia gladiata</name>
    <name type="common">Sword bean</name>
    <name type="synonym">Dolichos gladiatus</name>
    <dbReference type="NCBI Taxonomy" id="3824"/>
    <lineage>
        <taxon>Eukaryota</taxon>
        <taxon>Viridiplantae</taxon>
        <taxon>Streptophyta</taxon>
        <taxon>Embryophyta</taxon>
        <taxon>Tracheophyta</taxon>
        <taxon>Spermatophyta</taxon>
        <taxon>Magnoliopsida</taxon>
        <taxon>eudicotyledons</taxon>
        <taxon>Gunneridae</taxon>
        <taxon>Pentapetalae</taxon>
        <taxon>rosids</taxon>
        <taxon>fabids</taxon>
        <taxon>Fabales</taxon>
        <taxon>Fabaceae</taxon>
        <taxon>Papilionoideae</taxon>
        <taxon>50 kb inversion clade</taxon>
        <taxon>NPAAA clade</taxon>
        <taxon>indigoferoid/millettioid clade</taxon>
        <taxon>Phaseoleae</taxon>
        <taxon>Canavalia</taxon>
    </lineage>
</organism>
<dbReference type="GO" id="GO:0006744">
    <property type="term" value="P:ubiquinone biosynthetic process"/>
    <property type="evidence" value="ECO:0007669"/>
    <property type="project" value="UniProtKB-UniRule"/>
</dbReference>
<feature type="region of interest" description="Disordered" evidence="9">
    <location>
        <begin position="29"/>
        <end position="91"/>
    </location>
</feature>
<evidence type="ECO:0000313" key="12">
    <source>
        <dbReference type="Proteomes" id="UP001367508"/>
    </source>
</evidence>
<keyword evidence="6 8" id="KW-0446">Lipid-binding</keyword>
<keyword evidence="12" id="KW-1185">Reference proteome</keyword>
<evidence type="ECO:0000256" key="7">
    <source>
        <dbReference type="ARBA" id="ARBA00023128"/>
    </source>
</evidence>
<comment type="caution">
    <text evidence="11">The sequence shown here is derived from an EMBL/GenBank/DDBJ whole genome shotgun (WGS) entry which is preliminary data.</text>
</comment>
<proteinExistence type="inferred from homology"/>
<dbReference type="GO" id="GO:0008289">
    <property type="term" value="F:lipid binding"/>
    <property type="evidence" value="ECO:0007669"/>
    <property type="project" value="UniProtKB-UniRule"/>
</dbReference>
<protein>
    <recommendedName>
        <fullName evidence="8">Ubiquinone biosynthesis protein</fullName>
    </recommendedName>
</protein>
<keyword evidence="7 8" id="KW-0496">Mitochondrion</keyword>
<evidence type="ECO:0000313" key="11">
    <source>
        <dbReference type="EMBL" id="KAK7363319.1"/>
    </source>
</evidence>
<feature type="compositionally biased region" description="Polar residues" evidence="9">
    <location>
        <begin position="29"/>
        <end position="49"/>
    </location>
</feature>
<comment type="pathway">
    <text evidence="2 8">Cofactor biosynthesis; ubiquinone biosynthesis.</text>
</comment>